<keyword evidence="1 2" id="KW-0597">Phosphoprotein</keyword>
<accession>A0ABS6RW07</accession>
<name>A0ABS6RW07_9BACT</name>
<evidence type="ECO:0000259" key="3">
    <source>
        <dbReference type="PROSITE" id="PS50110"/>
    </source>
</evidence>
<dbReference type="CDD" id="cd17536">
    <property type="entry name" value="REC_YesN-like"/>
    <property type="match status" value="1"/>
</dbReference>
<dbReference type="RefSeq" id="WP_218251247.1">
    <property type="nucleotide sequence ID" value="NZ_JABXWD010000036.1"/>
</dbReference>
<dbReference type="Proteomes" id="UP001196980">
    <property type="component" value="Unassembled WGS sequence"/>
</dbReference>
<keyword evidence="5" id="KW-1185">Reference proteome</keyword>
<comment type="caution">
    <text evidence="4">The sequence shown here is derived from an EMBL/GenBank/DDBJ whole genome shotgun (WGS) entry which is preliminary data.</text>
</comment>
<evidence type="ECO:0000313" key="5">
    <source>
        <dbReference type="Proteomes" id="UP001196980"/>
    </source>
</evidence>
<reference evidence="4 5" key="1">
    <citation type="journal article" date="2020" name="J Geophys Res Biogeosci">
        <title>Magnetotaxis as an Adaptation to Enable Bacterial Shuttling of Microbial Sulfur and Sulfur Cycling Across Aquatic Oxic#Anoxic Interfaces.</title>
        <authorList>
            <person name="Li J."/>
            <person name="Liu P."/>
            <person name="Wang J."/>
            <person name="Roberts A.P."/>
            <person name="Pan Y."/>
        </authorList>
    </citation>
    <scope>NUCLEOTIDE SEQUENCE [LARGE SCALE GENOMIC DNA]</scope>
    <source>
        <strain evidence="4 5">MYR-1_YQ</strain>
    </source>
</reference>
<dbReference type="Pfam" id="PF00072">
    <property type="entry name" value="Response_reg"/>
    <property type="match status" value="1"/>
</dbReference>
<evidence type="ECO:0000256" key="1">
    <source>
        <dbReference type="ARBA" id="ARBA00022553"/>
    </source>
</evidence>
<dbReference type="InterPro" id="IPR001789">
    <property type="entry name" value="Sig_transdc_resp-reg_receiver"/>
</dbReference>
<dbReference type="EMBL" id="JABXWD010000036">
    <property type="protein sequence ID" value="MBV6340627.1"/>
    <property type="molecule type" value="Genomic_DNA"/>
</dbReference>
<feature type="domain" description="Response regulatory" evidence="3">
    <location>
        <begin position="12"/>
        <end position="126"/>
    </location>
</feature>
<dbReference type="PROSITE" id="PS50110">
    <property type="entry name" value="RESPONSE_REGULATORY"/>
    <property type="match status" value="1"/>
</dbReference>
<gene>
    <name evidence="4" type="ORF">HWQ67_03430</name>
</gene>
<feature type="modified residue" description="4-aspartylphosphate" evidence="2">
    <location>
        <position position="61"/>
    </location>
</feature>
<sequence length="133" mass="15783">MEFKEELSKQYSLLYVEDEDNVREGLVRFLQRRFKTVYVGRDGQEGLEQFKSHRPDIVITDIQMPVMDGLEMLSAIKEISTSTPVIITTAFNEIPYLMKAIELHVDSYIKKTYRQGRYHLRRPKDRMFSYPEV</sequence>
<dbReference type="SMART" id="SM00448">
    <property type="entry name" value="REC"/>
    <property type="match status" value="1"/>
</dbReference>
<organism evidence="4 5">
    <name type="scientific">Candidatus Magnetobacterium casense</name>
    <dbReference type="NCBI Taxonomy" id="1455061"/>
    <lineage>
        <taxon>Bacteria</taxon>
        <taxon>Pseudomonadati</taxon>
        <taxon>Nitrospirota</taxon>
        <taxon>Thermodesulfovibrionia</taxon>
        <taxon>Thermodesulfovibrionales</taxon>
        <taxon>Candidatus Magnetobacteriaceae</taxon>
        <taxon>Candidatus Magnetobacterium</taxon>
    </lineage>
</organism>
<evidence type="ECO:0000256" key="2">
    <source>
        <dbReference type="PROSITE-ProRule" id="PRU00169"/>
    </source>
</evidence>
<dbReference type="PANTHER" id="PTHR43547:SF2">
    <property type="entry name" value="HYBRID SIGNAL TRANSDUCTION HISTIDINE KINASE C"/>
    <property type="match status" value="1"/>
</dbReference>
<proteinExistence type="predicted"/>
<dbReference type="PANTHER" id="PTHR43547">
    <property type="entry name" value="TWO-COMPONENT HISTIDINE KINASE"/>
    <property type="match status" value="1"/>
</dbReference>
<protein>
    <submittedName>
        <fullName evidence="4">Response regulator</fullName>
    </submittedName>
</protein>
<evidence type="ECO:0000313" key="4">
    <source>
        <dbReference type="EMBL" id="MBV6340627.1"/>
    </source>
</evidence>